<feature type="domain" description="Amine oxidase" evidence="4">
    <location>
        <begin position="14"/>
        <end position="507"/>
    </location>
</feature>
<organism evidence="5 6">
    <name type="scientific">Pilimelia anulata</name>
    <dbReference type="NCBI Taxonomy" id="53371"/>
    <lineage>
        <taxon>Bacteria</taxon>
        <taxon>Bacillati</taxon>
        <taxon>Actinomycetota</taxon>
        <taxon>Actinomycetes</taxon>
        <taxon>Micromonosporales</taxon>
        <taxon>Micromonosporaceae</taxon>
        <taxon>Pilimelia</taxon>
    </lineage>
</organism>
<proteinExistence type="predicted"/>
<dbReference type="Proteomes" id="UP000649739">
    <property type="component" value="Unassembled WGS sequence"/>
</dbReference>
<dbReference type="PRINTS" id="PR00411">
    <property type="entry name" value="PNDRDTASEI"/>
</dbReference>
<evidence type="ECO:0000256" key="2">
    <source>
        <dbReference type="ARBA" id="ARBA00038825"/>
    </source>
</evidence>
<evidence type="ECO:0000259" key="4">
    <source>
        <dbReference type="Pfam" id="PF01593"/>
    </source>
</evidence>
<comment type="function">
    <text evidence="1">Probable oxidoreductase that may play a role as regulator of mitochondrial function.</text>
</comment>
<dbReference type="PANTHER" id="PTHR10668">
    <property type="entry name" value="PHYTOENE DEHYDROGENASE"/>
    <property type="match status" value="1"/>
</dbReference>
<evidence type="ECO:0000313" key="5">
    <source>
        <dbReference type="EMBL" id="GGK09178.1"/>
    </source>
</evidence>
<evidence type="ECO:0000256" key="3">
    <source>
        <dbReference type="ARBA" id="ARBA00040298"/>
    </source>
</evidence>
<dbReference type="Pfam" id="PF01593">
    <property type="entry name" value="Amino_oxidase"/>
    <property type="match status" value="1"/>
</dbReference>
<dbReference type="SUPFAM" id="SSF51905">
    <property type="entry name" value="FAD/NAD(P)-binding domain"/>
    <property type="match status" value="1"/>
</dbReference>
<dbReference type="GO" id="GO:0016491">
    <property type="term" value="F:oxidoreductase activity"/>
    <property type="evidence" value="ECO:0007669"/>
    <property type="project" value="InterPro"/>
</dbReference>
<dbReference type="Gene3D" id="3.50.50.60">
    <property type="entry name" value="FAD/NAD(P)-binding domain"/>
    <property type="match status" value="2"/>
</dbReference>
<dbReference type="PANTHER" id="PTHR10668:SF103">
    <property type="entry name" value="PYRIDINE NUCLEOTIDE-DISULFIDE OXIDOREDUCTASE DOMAIN-CONTAINING PROTEIN 2"/>
    <property type="match status" value="1"/>
</dbReference>
<dbReference type="EMBL" id="BMQB01000013">
    <property type="protein sequence ID" value="GGK09178.1"/>
    <property type="molecule type" value="Genomic_DNA"/>
</dbReference>
<evidence type="ECO:0000313" key="6">
    <source>
        <dbReference type="Proteomes" id="UP000649739"/>
    </source>
</evidence>
<reference evidence="5" key="2">
    <citation type="submission" date="2020-09" db="EMBL/GenBank/DDBJ databases">
        <authorList>
            <person name="Sun Q."/>
            <person name="Ohkuma M."/>
        </authorList>
    </citation>
    <scope>NUCLEOTIDE SEQUENCE</scope>
    <source>
        <strain evidence="5">JCM 3090</strain>
    </source>
</reference>
<dbReference type="InterPro" id="IPR036188">
    <property type="entry name" value="FAD/NAD-bd_sf"/>
</dbReference>
<keyword evidence="6" id="KW-1185">Reference proteome</keyword>
<reference evidence="5" key="1">
    <citation type="journal article" date="2014" name="Int. J. Syst. Evol. Microbiol.">
        <title>Complete genome sequence of Corynebacterium casei LMG S-19264T (=DSM 44701T), isolated from a smear-ripened cheese.</title>
        <authorList>
            <consortium name="US DOE Joint Genome Institute (JGI-PGF)"/>
            <person name="Walter F."/>
            <person name="Albersmeier A."/>
            <person name="Kalinowski J."/>
            <person name="Ruckert C."/>
        </authorList>
    </citation>
    <scope>NUCLEOTIDE SEQUENCE</scope>
    <source>
        <strain evidence="5">JCM 3090</strain>
    </source>
</reference>
<comment type="subunit">
    <text evidence="2">Interacts with COX5B; this interaction may contribute to localize PYROXD2 to the inner face of the inner mitochondrial membrane.</text>
</comment>
<name>A0A8J3FCN9_9ACTN</name>
<gene>
    <name evidence="5" type="ORF">GCM10010123_43790</name>
</gene>
<comment type="caution">
    <text evidence="5">The sequence shown here is derived from an EMBL/GenBank/DDBJ whole genome shotgun (WGS) entry which is preliminary data.</text>
</comment>
<dbReference type="InterPro" id="IPR002937">
    <property type="entry name" value="Amino_oxidase"/>
</dbReference>
<accession>A0A8J3FCN9</accession>
<protein>
    <recommendedName>
        <fullName evidence="3">Pyridine nucleotide-disulfide oxidoreductase domain-containing protein 2</fullName>
    </recommendedName>
</protein>
<dbReference type="AlphaFoldDB" id="A0A8J3FCN9"/>
<sequence length="530" mass="56179">MGYDVVIVGGGHNGLVAAGYLARAGWRVLVCERRPVVGGAAVSERPFGPDFTVTSLSYVVSLLPDALVRDLRLREHGYHVYPQGPYFAPHADGRALRLADDPRRRHAYLSEWSPADADAYEEWDAWLARLGGLVAPLLHRVPPKLGSKRPADLLDQAGLLGVLRKVDVRAAVDLTRLFTESIADLVEPRFATAAVRGMLSVSGVIGTWAGPRSAGTGYVMLHHHVGEVDGRAAAWGFPRGGMGGVSNALAAAARSFGAEIRCGAGVARILTAGGRVRGVALADGTEIAAPTVVTTAHPRVSFLELLDPAELPADFVADIRGWHSRSGTVKINFAVDRLPALAAHPEPDPEVYGGTIVLAESLDDLEGAYQEAVAGRPATAPFADICIPSVLDPTLAPDGKHVVSAFTQWVPHGYAAAPHEAELTAYADRLTARIEAVAPGFTDSVIGRQVIGPHLMETEYGLVGGNIFHGELTPAQMFHARPAAGYADLRTPIRGLYQAGSATHGGGGVTGIPGRNVVRRILADRRPRRR</sequence>
<dbReference type="RefSeq" id="WP_189172098.1">
    <property type="nucleotide sequence ID" value="NZ_BMQB01000013.1"/>
</dbReference>
<evidence type="ECO:0000256" key="1">
    <source>
        <dbReference type="ARBA" id="ARBA00037217"/>
    </source>
</evidence>